<keyword evidence="5" id="KW-1185">Reference proteome</keyword>
<comment type="similarity">
    <text evidence="1">Belongs to the leucine-binding protein family.</text>
</comment>
<evidence type="ECO:0000256" key="1">
    <source>
        <dbReference type="ARBA" id="ARBA00010062"/>
    </source>
</evidence>
<dbReference type="EMBL" id="QLIX01000016">
    <property type="protein sequence ID" value="RAI57555.1"/>
    <property type="molecule type" value="Genomic_DNA"/>
</dbReference>
<dbReference type="CDD" id="cd06343">
    <property type="entry name" value="PBP1_ABC_ligand_binding-like"/>
    <property type="match status" value="1"/>
</dbReference>
<gene>
    <name evidence="4" type="ORF">DOO78_18390</name>
</gene>
<sequence>MRPPLGTAQPRCRGAKTSIWEDFVLHRRSAIAAAALALAAPRLARAADTTGITADEIRIGNTAPYSGPASAYGTIARCEAAFFRMVNERGGVAGRKVTFLSYDDGYSPPKTVEQVRRLVEQDRVACLFQNVGTACNSAIVRYANQRKVPHLFVGSGADKWGNYQDTPWSIGWQPSYRIEAQIYTHHMLRERPDAKLALLYQNDDFGKDYVVGVRDVLKDRFNAVVRTASFEVTDPTVDSQILSLQSSGAEVLLTAATPKFAAQAIRKVHDVGWRPALHFLTNVSISAGAVMNPAGPEKGTGIITSAYLKDSTDPSWRDDPGMQEWRAFMQQYYPDGDLTDAGNVFGYGIAATMLQVLRQCGRDLSRERLIQEAANLRTVEVPVLLPGIRVDTGPANYHPIRQMQLARWTGTTWQRFGGVFEGATAS</sequence>
<dbReference type="PANTHER" id="PTHR47235">
    <property type="entry name" value="BLR6548 PROTEIN"/>
    <property type="match status" value="1"/>
</dbReference>
<evidence type="ECO:0000256" key="2">
    <source>
        <dbReference type="ARBA" id="ARBA00022729"/>
    </source>
</evidence>
<dbReference type="OrthoDB" id="9770729at2"/>
<dbReference type="Gene3D" id="3.40.50.2300">
    <property type="match status" value="2"/>
</dbReference>
<dbReference type="InterPro" id="IPR028081">
    <property type="entry name" value="Leu-bd"/>
</dbReference>
<dbReference type="InterPro" id="IPR028082">
    <property type="entry name" value="Peripla_BP_I"/>
</dbReference>
<dbReference type="AlphaFoldDB" id="A0A327M552"/>
<dbReference type="Pfam" id="PF13458">
    <property type="entry name" value="Peripla_BP_6"/>
    <property type="match status" value="1"/>
</dbReference>
<organism evidence="4 5">
    <name type="scientific">Roseicella frigidaeris</name>
    <dbReference type="NCBI Taxonomy" id="2230885"/>
    <lineage>
        <taxon>Bacteria</taxon>
        <taxon>Pseudomonadati</taxon>
        <taxon>Pseudomonadota</taxon>
        <taxon>Alphaproteobacteria</taxon>
        <taxon>Acetobacterales</taxon>
        <taxon>Roseomonadaceae</taxon>
        <taxon>Roseicella</taxon>
    </lineage>
</organism>
<comment type="caution">
    <text evidence="4">The sequence shown here is derived from an EMBL/GenBank/DDBJ whole genome shotgun (WGS) entry which is preliminary data.</text>
</comment>
<dbReference type="PANTHER" id="PTHR47235:SF1">
    <property type="entry name" value="BLR6548 PROTEIN"/>
    <property type="match status" value="1"/>
</dbReference>
<proteinExistence type="inferred from homology"/>
<evidence type="ECO:0000259" key="3">
    <source>
        <dbReference type="Pfam" id="PF13458"/>
    </source>
</evidence>
<name>A0A327M552_9PROT</name>
<protein>
    <submittedName>
        <fullName evidence="4">Branched-chain amino acid ABC transporter substrate-binding protein</fullName>
    </submittedName>
</protein>
<evidence type="ECO:0000313" key="5">
    <source>
        <dbReference type="Proteomes" id="UP000249065"/>
    </source>
</evidence>
<feature type="domain" description="Leucine-binding protein" evidence="3">
    <location>
        <begin position="56"/>
        <end position="409"/>
    </location>
</feature>
<dbReference type="SUPFAM" id="SSF53822">
    <property type="entry name" value="Periplasmic binding protein-like I"/>
    <property type="match status" value="1"/>
</dbReference>
<keyword evidence="2" id="KW-0732">Signal</keyword>
<reference evidence="5" key="1">
    <citation type="submission" date="2018-06" db="EMBL/GenBank/DDBJ databases">
        <authorList>
            <person name="Khan S.A."/>
        </authorList>
    </citation>
    <scope>NUCLEOTIDE SEQUENCE [LARGE SCALE GENOMIC DNA]</scope>
    <source>
        <strain evidence="5">DB-1506</strain>
    </source>
</reference>
<dbReference type="Proteomes" id="UP000249065">
    <property type="component" value="Unassembled WGS sequence"/>
</dbReference>
<evidence type="ECO:0000313" key="4">
    <source>
        <dbReference type="EMBL" id="RAI57555.1"/>
    </source>
</evidence>
<accession>A0A327M552</accession>